<name>E8R5L6_ISOPI</name>
<dbReference type="eggNOG" id="COG1538">
    <property type="taxonomic scope" value="Bacteria"/>
</dbReference>
<reference key="1">
    <citation type="submission" date="2010-11" db="EMBL/GenBank/DDBJ databases">
        <title>The complete sequence of chromosome of Isophaera pallida ATCC 43644.</title>
        <authorList>
            <consortium name="US DOE Joint Genome Institute (JGI-PGF)"/>
            <person name="Lucas S."/>
            <person name="Copeland A."/>
            <person name="Lapidus A."/>
            <person name="Bruce D."/>
            <person name="Goodwin L."/>
            <person name="Pitluck S."/>
            <person name="Kyrpides N."/>
            <person name="Mavromatis K."/>
            <person name="Pagani I."/>
            <person name="Ivanova N."/>
            <person name="Saunders E."/>
            <person name="Brettin T."/>
            <person name="Detter J.C."/>
            <person name="Han C."/>
            <person name="Tapia R."/>
            <person name="Land M."/>
            <person name="Hauser L."/>
            <person name="Markowitz V."/>
            <person name="Cheng J.-F."/>
            <person name="Hugenholtz P."/>
            <person name="Woyke T."/>
            <person name="Wu D."/>
            <person name="Eisen J.A."/>
        </authorList>
    </citation>
    <scope>NUCLEOTIDE SEQUENCE</scope>
    <source>
        <strain>ATCC 43644</strain>
    </source>
</reference>
<dbReference type="PANTHER" id="PTHR30026:SF20">
    <property type="entry name" value="OUTER MEMBRANE PROTEIN TOLC"/>
    <property type="match status" value="1"/>
</dbReference>
<keyword evidence="2" id="KW-1134">Transmembrane beta strand</keyword>
<dbReference type="Gene3D" id="1.20.1600.10">
    <property type="entry name" value="Outer membrane efflux proteins (OEP)"/>
    <property type="match status" value="1"/>
</dbReference>
<organism evidence="7 8">
    <name type="scientific">Isosphaera pallida (strain ATCC 43644 / DSM 9630 / IS1B)</name>
    <dbReference type="NCBI Taxonomy" id="575540"/>
    <lineage>
        <taxon>Bacteria</taxon>
        <taxon>Pseudomonadati</taxon>
        <taxon>Planctomycetota</taxon>
        <taxon>Planctomycetia</taxon>
        <taxon>Isosphaerales</taxon>
        <taxon>Isosphaeraceae</taxon>
        <taxon>Isosphaera</taxon>
    </lineage>
</organism>
<protein>
    <submittedName>
        <fullName evidence="7">Outer membrane efflux protein</fullName>
    </submittedName>
</protein>
<dbReference type="OrthoDB" id="266724at2"/>
<feature type="region of interest" description="Disordered" evidence="6">
    <location>
        <begin position="796"/>
        <end position="824"/>
    </location>
</feature>
<feature type="region of interest" description="Disordered" evidence="6">
    <location>
        <begin position="58"/>
        <end position="288"/>
    </location>
</feature>
<dbReference type="HOGENOM" id="CLU_343502_0_0_0"/>
<feature type="compositionally biased region" description="Polar residues" evidence="6">
    <location>
        <begin position="185"/>
        <end position="197"/>
    </location>
</feature>
<feature type="compositionally biased region" description="Low complexity" evidence="6">
    <location>
        <begin position="130"/>
        <end position="142"/>
    </location>
</feature>
<dbReference type="AlphaFoldDB" id="E8R5L6"/>
<feature type="compositionally biased region" description="Polar residues" evidence="6">
    <location>
        <begin position="273"/>
        <end position="288"/>
    </location>
</feature>
<evidence type="ECO:0000256" key="6">
    <source>
        <dbReference type="SAM" id="MobiDB-lite"/>
    </source>
</evidence>
<dbReference type="GO" id="GO:0015562">
    <property type="term" value="F:efflux transmembrane transporter activity"/>
    <property type="evidence" value="ECO:0007669"/>
    <property type="project" value="InterPro"/>
</dbReference>
<evidence type="ECO:0000256" key="5">
    <source>
        <dbReference type="ARBA" id="ARBA00023237"/>
    </source>
</evidence>
<accession>E8R5L6</accession>
<evidence type="ECO:0000256" key="2">
    <source>
        <dbReference type="ARBA" id="ARBA00022452"/>
    </source>
</evidence>
<dbReference type="GO" id="GO:0015288">
    <property type="term" value="F:porin activity"/>
    <property type="evidence" value="ECO:0007669"/>
    <property type="project" value="TreeGrafter"/>
</dbReference>
<evidence type="ECO:0000313" key="7">
    <source>
        <dbReference type="EMBL" id="ADV61765.1"/>
    </source>
</evidence>
<dbReference type="GO" id="GO:1990281">
    <property type="term" value="C:efflux pump complex"/>
    <property type="evidence" value="ECO:0007669"/>
    <property type="project" value="TreeGrafter"/>
</dbReference>
<comment type="subcellular location">
    <subcellularLocation>
        <location evidence="1">Cell outer membrane</location>
    </subcellularLocation>
</comment>
<proteinExistence type="predicted"/>
<gene>
    <name evidence="7" type="ordered locus">Isop_1178</name>
</gene>
<evidence type="ECO:0000256" key="3">
    <source>
        <dbReference type="ARBA" id="ARBA00022692"/>
    </source>
</evidence>
<keyword evidence="5" id="KW-0998">Cell outer membrane</keyword>
<evidence type="ECO:0000256" key="1">
    <source>
        <dbReference type="ARBA" id="ARBA00004442"/>
    </source>
</evidence>
<dbReference type="Proteomes" id="UP000008631">
    <property type="component" value="Chromosome"/>
</dbReference>
<dbReference type="InterPro" id="IPR051906">
    <property type="entry name" value="TolC-like"/>
</dbReference>
<dbReference type="EMBL" id="CP002353">
    <property type="protein sequence ID" value="ADV61765.1"/>
    <property type="molecule type" value="Genomic_DNA"/>
</dbReference>
<sequence length="824" mass="87611">MTRPSTVATNAGSPARSAWWLGTRRRVAVALVLGLGGLGWAWSGGGWPWKARINAPKLESSDPPAFARRLPAWNPTPVKDQDQDAVPVQSVAQTRSSPASPPPPSRAATDVPPHHAVPFDPETVPPPPILLASSAPHSSNPPHGHDPDVESIPPGTSATAKPLMMEPGDRALPPDAVDLSRPSPILSTDAATRSSAPTPLVMSEPNPASTPRTSEKTSSEPPTLLELVEAPPETQFEPVATPDELGSIRVKPSSNSLEPHNEAGSIQPRPSRESQAPPSSATAEIQPQPIRSITLGASQVYPIDLPSVLKLAGAHDLEIALAAEGVQIATARAERAKTLWLPNLFFGTQFLRLDGRVQNERGEVVDVGRNSLFLGGGATAGVSAQGPIPAGGPQRGNVLTSVIRFSDAIFEPLAALQETAARQADQAAVTNDALLRAAETYVRLTQALGHWTISNQTLDELELVAQLLETESAIAPQLATDLRRARDQQRRLQARAVRERGEFQAISAELVGLLRLDPRILVAPTDPAALAVPLVPPNLDLDELIVTALRHRPELESARELVEATLTRLRQARLRPLVPSLALSYTGGGFAGGGDGDLGGLGGRGDADVGLFWQVEGLGLADRAEVRRRAAEQRAAALRWLQVQDQVAAEVVAESRRLTAASERMTLLEANVREAVETYRRHVEELRDGDRPPADVLETLLALDHLRREHLQATTDHNLTQFRLLRALGNPVIIHDPNTGSVTLGKEADSAKLKANADPLPVGVEGVIPTHVQAVKPWRDGPVVPLRRAANALSHAVGPVPPGSNTHAIGPPSGLAISQPPAPK</sequence>
<evidence type="ECO:0000256" key="4">
    <source>
        <dbReference type="ARBA" id="ARBA00023136"/>
    </source>
</evidence>
<dbReference type="PANTHER" id="PTHR30026">
    <property type="entry name" value="OUTER MEMBRANE PROTEIN TOLC"/>
    <property type="match status" value="1"/>
</dbReference>
<dbReference type="SUPFAM" id="SSF56954">
    <property type="entry name" value="Outer membrane efflux proteins (OEP)"/>
    <property type="match status" value="1"/>
</dbReference>
<dbReference type="InParanoid" id="E8R5L6"/>
<dbReference type="GO" id="GO:0009279">
    <property type="term" value="C:cell outer membrane"/>
    <property type="evidence" value="ECO:0007669"/>
    <property type="project" value="UniProtKB-SubCell"/>
</dbReference>
<dbReference type="STRING" id="575540.Isop_1178"/>
<keyword evidence="8" id="KW-1185">Reference proteome</keyword>
<reference evidence="7 8" key="2">
    <citation type="journal article" date="2011" name="Stand. Genomic Sci.">
        <title>Complete genome sequence of Isosphaera pallida type strain (IS1B).</title>
        <authorList>
            <consortium name="US DOE Joint Genome Institute (JGI-PGF)"/>
            <person name="Goker M."/>
            <person name="Cleland D."/>
            <person name="Saunders E."/>
            <person name="Lapidus A."/>
            <person name="Nolan M."/>
            <person name="Lucas S."/>
            <person name="Hammon N."/>
            <person name="Deshpande S."/>
            <person name="Cheng J.F."/>
            <person name="Tapia R."/>
            <person name="Han C."/>
            <person name="Goodwin L."/>
            <person name="Pitluck S."/>
            <person name="Liolios K."/>
            <person name="Pagani I."/>
            <person name="Ivanova N."/>
            <person name="Mavromatis K."/>
            <person name="Pati A."/>
            <person name="Chen A."/>
            <person name="Palaniappan K."/>
            <person name="Land M."/>
            <person name="Hauser L."/>
            <person name="Chang Y.J."/>
            <person name="Jeffries C.D."/>
            <person name="Detter J.C."/>
            <person name="Beck B."/>
            <person name="Woyke T."/>
            <person name="Bristow J."/>
            <person name="Eisen J.A."/>
            <person name="Markowitz V."/>
            <person name="Hugenholtz P."/>
            <person name="Kyrpides N.C."/>
            <person name="Klenk H.P."/>
        </authorList>
    </citation>
    <scope>NUCLEOTIDE SEQUENCE [LARGE SCALE GENOMIC DNA]</scope>
    <source>
        <strain evidence="8">ATCC 43644 / DSM 9630 / IS1B</strain>
    </source>
</reference>
<dbReference type="KEGG" id="ipa:Isop_1178"/>
<evidence type="ECO:0000313" key="8">
    <source>
        <dbReference type="Proteomes" id="UP000008631"/>
    </source>
</evidence>
<keyword evidence="4" id="KW-0472">Membrane</keyword>
<keyword evidence="3" id="KW-0812">Transmembrane</keyword>